<keyword evidence="1" id="KW-0328">Glycosyltransferase</keyword>
<proteinExistence type="predicted"/>
<dbReference type="InterPro" id="IPR001173">
    <property type="entry name" value="Glyco_trans_2-like"/>
</dbReference>
<name>A0A0S7BV20_9CHLR</name>
<dbReference type="PANTHER" id="PTHR22916:SF51">
    <property type="entry name" value="GLYCOSYLTRANSFERASE EPSH-RELATED"/>
    <property type="match status" value="1"/>
</dbReference>
<dbReference type="Proteomes" id="UP000053370">
    <property type="component" value="Unassembled WGS sequence"/>
</dbReference>
<evidence type="ECO:0000313" key="5">
    <source>
        <dbReference type="Proteomes" id="UP000053370"/>
    </source>
</evidence>
<dbReference type="Gene3D" id="3.90.550.10">
    <property type="entry name" value="Spore Coat Polysaccharide Biosynthesis Protein SpsA, Chain A"/>
    <property type="match status" value="1"/>
</dbReference>
<evidence type="ECO:0000256" key="2">
    <source>
        <dbReference type="ARBA" id="ARBA00022679"/>
    </source>
</evidence>
<dbReference type="GO" id="GO:0016757">
    <property type="term" value="F:glycosyltransferase activity"/>
    <property type="evidence" value="ECO:0007669"/>
    <property type="project" value="UniProtKB-KW"/>
</dbReference>
<dbReference type="RefSeq" id="WP_062281552.1">
    <property type="nucleotide sequence ID" value="NZ_DF968181.1"/>
</dbReference>
<dbReference type="PANTHER" id="PTHR22916">
    <property type="entry name" value="GLYCOSYLTRANSFERASE"/>
    <property type="match status" value="1"/>
</dbReference>
<evidence type="ECO:0000313" key="4">
    <source>
        <dbReference type="EMBL" id="GAP41076.1"/>
    </source>
</evidence>
<keyword evidence="2 4" id="KW-0808">Transferase</keyword>
<dbReference type="Pfam" id="PF00535">
    <property type="entry name" value="Glycos_transf_2"/>
    <property type="match status" value="1"/>
</dbReference>
<sequence>MEINKTPYLSIIIPVYKAEKFLEECLNSIKKQTFSNYEILLIDDGSPDKCPEICDESAKNDNRIRVFHQINQGVSAARNKGIQEAWGEWIAFIDPDDWIDEQAFSILSGALSDQKETDVLIFDYCLQNKRNAFSHLKTYPEIFYSENKEKNRDIQLQIISQSLFNWPTNGGGPCNKWFRKEIIKNIFFPVGMKRCQDLVFCLYVYEAAEKILYIQKPLYYYRLNEKSASHSYSAETEEKYNRIFFEFSNFIKLNHPHDELYWDAFHLQNLDFVIDIFQLDKTNPANQKSEKEKINDFIDFMKNSQIVQAVRLIKPKYLSSKRKVLFFLIKIKCHVLIYSYYRLKALLER</sequence>
<dbReference type="CDD" id="cd00761">
    <property type="entry name" value="Glyco_tranf_GTA_type"/>
    <property type="match status" value="1"/>
</dbReference>
<accession>A0A0S7BV20</accession>
<dbReference type="AlphaFoldDB" id="A0A0S7BV20"/>
<evidence type="ECO:0000256" key="1">
    <source>
        <dbReference type="ARBA" id="ARBA00022676"/>
    </source>
</evidence>
<evidence type="ECO:0000259" key="3">
    <source>
        <dbReference type="Pfam" id="PF00535"/>
    </source>
</evidence>
<dbReference type="SUPFAM" id="SSF53448">
    <property type="entry name" value="Nucleotide-diphospho-sugar transferases"/>
    <property type="match status" value="1"/>
</dbReference>
<gene>
    <name evidence="4" type="ORF">ATC1_131058</name>
</gene>
<dbReference type="OrthoDB" id="9800276at2"/>
<feature type="domain" description="Glycosyltransferase 2-like" evidence="3">
    <location>
        <begin position="10"/>
        <end position="187"/>
    </location>
</feature>
<dbReference type="EMBL" id="DF968181">
    <property type="protein sequence ID" value="GAP41076.1"/>
    <property type="molecule type" value="Genomic_DNA"/>
</dbReference>
<organism evidence="4">
    <name type="scientific">Flexilinea flocculi</name>
    <dbReference type="NCBI Taxonomy" id="1678840"/>
    <lineage>
        <taxon>Bacteria</taxon>
        <taxon>Bacillati</taxon>
        <taxon>Chloroflexota</taxon>
        <taxon>Anaerolineae</taxon>
        <taxon>Anaerolineales</taxon>
        <taxon>Anaerolineaceae</taxon>
        <taxon>Flexilinea</taxon>
    </lineage>
</organism>
<dbReference type="InterPro" id="IPR029044">
    <property type="entry name" value="Nucleotide-diphossugar_trans"/>
</dbReference>
<protein>
    <submittedName>
        <fullName evidence="4">Glycosyl transferase family 2</fullName>
    </submittedName>
</protein>
<reference evidence="4" key="1">
    <citation type="journal article" date="2015" name="Genome Announc.">
        <title>Draft Genome Sequence of Anaerolineae Strain TC1, a Novel Isolate from a Methanogenic Wastewater Treatment System.</title>
        <authorList>
            <person name="Matsuura N."/>
            <person name="Tourlousse D.M."/>
            <person name="Sun L."/>
            <person name="Toyonaga M."/>
            <person name="Kuroda K."/>
            <person name="Ohashi A."/>
            <person name="Cruz R."/>
            <person name="Yamaguchi T."/>
            <person name="Sekiguchi Y."/>
        </authorList>
    </citation>
    <scope>NUCLEOTIDE SEQUENCE [LARGE SCALE GENOMIC DNA]</scope>
    <source>
        <strain evidence="4">TC1</strain>
    </source>
</reference>
<keyword evidence="5" id="KW-1185">Reference proteome</keyword>
<dbReference type="STRING" id="1678840.ATC1_131058"/>